<name>A0A1Q9GVH7_9GAMM</name>
<reference evidence="1 2" key="1">
    <citation type="submission" date="2016-09" db="EMBL/GenBank/DDBJ databases">
        <title>Photobacterium proteolyticum sp. nov. a protease producing bacterium isolated from ocean sediments of Laizhou Bay.</title>
        <authorList>
            <person name="Li Y."/>
        </authorList>
    </citation>
    <scope>NUCLEOTIDE SEQUENCE [LARGE SCALE GENOMIC DNA]</scope>
    <source>
        <strain evidence="1 2">13-12</strain>
    </source>
</reference>
<dbReference type="RefSeq" id="WP_075762834.1">
    <property type="nucleotide sequence ID" value="NZ_MJIL01000051.1"/>
</dbReference>
<gene>
    <name evidence="1" type="ORF">BIT28_02185</name>
</gene>
<accession>A0A1Q9GVH7</accession>
<protein>
    <submittedName>
        <fullName evidence="1">Uncharacterized protein</fullName>
    </submittedName>
</protein>
<keyword evidence="2" id="KW-1185">Reference proteome</keyword>
<dbReference type="STRING" id="1903952.BIT28_02185"/>
<evidence type="ECO:0000313" key="2">
    <source>
        <dbReference type="Proteomes" id="UP000186905"/>
    </source>
</evidence>
<sequence>MTIVNVISNVPNVERYQPDACIDILWPCECYTVTLLANTNCELNFLESTVLQLCALELKDKTQIKDLLGLENELVDFVCDKLEQMCLIDERMAISVEGTTLLQKVKKQAVAPVTVNIYRNKITRQFLPMIIQPVTAQQCSSDNSEKLTFSIGNTGQQKKITAYHLSSDNRSVATGEQLTERTVLNIIERFKRLNRKNSLLSNIRSHRYPSQSQQIKITTEGEEVFIHCLAFIPKGDDEPMVCDGFFSSYDVDLTKAFKREYDLIKILKKSKKKFADIKSKELAKKRKQKITLQEHYQMISEEVVNDSFNRAKLEDKKTQYINSVYSLIETKFATLALQHRGTEWKEYFTRSIHQNGRVITEFAQQLGFTLYKTRNHNEVSHDKLVNPLFLVKFGSIKHLNAAQPEMKPALAMLLLSATLNDQHPFKVLAENHPDLLLRLGKLHHYRNSLSHGDLTILEQISKHELSKIHQLYISLVDGEDIEALVEHTTQPKWLQDDTRFRHREQLVALFGHYFIDHVDSDVLKQMEQALSTANCEDGRIRVNALAGALQQSLFIANTALINDDNKPKLVNNYLQIVQKCWGDALPENLLKTAENNIKRAVNGIDSTLGANLIVYLAHESEHNNNELKRLDSQLVNKIAKLISIRGHGGAVLGQQVELDNLEQTTFKFIHFLIESYCE</sequence>
<dbReference type="EMBL" id="MJIL01000051">
    <property type="protein sequence ID" value="OLQ79165.1"/>
    <property type="molecule type" value="Genomic_DNA"/>
</dbReference>
<dbReference type="OrthoDB" id="7060176at2"/>
<evidence type="ECO:0000313" key="1">
    <source>
        <dbReference type="EMBL" id="OLQ79165.1"/>
    </source>
</evidence>
<comment type="caution">
    <text evidence="1">The sequence shown here is derived from an EMBL/GenBank/DDBJ whole genome shotgun (WGS) entry which is preliminary data.</text>
</comment>
<organism evidence="1 2">
    <name type="scientific">Photobacterium proteolyticum</name>
    <dbReference type="NCBI Taxonomy" id="1903952"/>
    <lineage>
        <taxon>Bacteria</taxon>
        <taxon>Pseudomonadati</taxon>
        <taxon>Pseudomonadota</taxon>
        <taxon>Gammaproteobacteria</taxon>
        <taxon>Vibrionales</taxon>
        <taxon>Vibrionaceae</taxon>
        <taxon>Photobacterium</taxon>
    </lineage>
</organism>
<dbReference type="AlphaFoldDB" id="A0A1Q9GVH7"/>
<proteinExistence type="predicted"/>
<dbReference type="Proteomes" id="UP000186905">
    <property type="component" value="Unassembled WGS sequence"/>
</dbReference>